<dbReference type="InterPro" id="IPR029058">
    <property type="entry name" value="AB_hydrolase_fold"/>
</dbReference>
<accession>A0ABN2YTU3</accession>
<dbReference type="RefSeq" id="WP_344305275.1">
    <property type="nucleotide sequence ID" value="NZ_BAAAQQ010000013.1"/>
</dbReference>
<comment type="caution">
    <text evidence="1">The sequence shown here is derived from an EMBL/GenBank/DDBJ whole genome shotgun (WGS) entry which is preliminary data.</text>
</comment>
<reference evidence="1 2" key="1">
    <citation type="journal article" date="2019" name="Int. J. Syst. Evol. Microbiol.">
        <title>The Global Catalogue of Microorganisms (GCM) 10K type strain sequencing project: providing services to taxonomists for standard genome sequencing and annotation.</title>
        <authorList>
            <consortium name="The Broad Institute Genomics Platform"/>
            <consortium name="The Broad Institute Genome Sequencing Center for Infectious Disease"/>
            <person name="Wu L."/>
            <person name="Ma J."/>
        </authorList>
    </citation>
    <scope>NUCLEOTIDE SEQUENCE [LARGE SCALE GENOMIC DNA]</scope>
    <source>
        <strain evidence="1 2">JCM 16021</strain>
    </source>
</reference>
<dbReference type="Gene3D" id="3.40.50.1820">
    <property type="entry name" value="alpha/beta hydrolase"/>
    <property type="match status" value="1"/>
</dbReference>
<evidence type="ECO:0000313" key="1">
    <source>
        <dbReference type="EMBL" id="GAA2132304.1"/>
    </source>
</evidence>
<proteinExistence type="predicted"/>
<keyword evidence="2" id="KW-1185">Reference proteome</keyword>
<evidence type="ECO:0000313" key="2">
    <source>
        <dbReference type="Proteomes" id="UP001500575"/>
    </source>
</evidence>
<name>A0ABN2YTU3_9ACTN</name>
<sequence length="493" mass="50131">MSGADEAVTISEVVGGSNGLAVSHEEARGLAAAYDEAGDRLRAWALTGARVLADGDLLASAVLAPVSFAEAEAAVLLATTGPDGALAESLGWEADALLIRACVAAFERTDQAVALAFHLVDQQVGRALGAGLGRSAPTALAAGALAYATYLTLTPDEQRALRAAAAGGSRALQAWLSRHPWIVEHLASGGGGLVDGLWAGATGQLVLGPDGQPLPHLTTSAAAEVLAGFYPGDGDADVVRRDDLLAHGSAAPPVPSDLAAMLTHLREVSLLSTGSTSPGNGTIEVQTITGPDGPRHVVYLPGTDDMLTTPWSRDADVRDLPTNFAAVGGADTTYADGILEAMADAGIRPGEPVALVGHSQGGIMAAWLAAHQDTYAVSAVVTAGSPVAGMGPYPDGMQMLSLESSADVVPLLDGDPNPDTPQHVTVVFDDPGVDASANPVVDAHDLARYVEGAAAAGDSDDPSIRDALRRLSEAGFLGSDDPARSQVLQISRR</sequence>
<protein>
    <recommendedName>
        <fullName evidence="3">Alpha/beta fold hydrolase</fullName>
    </recommendedName>
</protein>
<dbReference type="EMBL" id="BAAAQQ010000013">
    <property type="protein sequence ID" value="GAA2132304.1"/>
    <property type="molecule type" value="Genomic_DNA"/>
</dbReference>
<organism evidence="1 2">
    <name type="scientific">Nocardioides bigeumensis</name>
    <dbReference type="NCBI Taxonomy" id="433657"/>
    <lineage>
        <taxon>Bacteria</taxon>
        <taxon>Bacillati</taxon>
        <taxon>Actinomycetota</taxon>
        <taxon>Actinomycetes</taxon>
        <taxon>Propionibacteriales</taxon>
        <taxon>Nocardioidaceae</taxon>
        <taxon>Nocardioides</taxon>
    </lineage>
</organism>
<dbReference type="Proteomes" id="UP001500575">
    <property type="component" value="Unassembled WGS sequence"/>
</dbReference>
<dbReference type="SUPFAM" id="SSF53474">
    <property type="entry name" value="alpha/beta-Hydrolases"/>
    <property type="match status" value="1"/>
</dbReference>
<evidence type="ECO:0008006" key="3">
    <source>
        <dbReference type="Google" id="ProtNLM"/>
    </source>
</evidence>
<gene>
    <name evidence="1" type="ORF">GCM10009843_36710</name>
</gene>